<protein>
    <submittedName>
        <fullName evidence="2">Uncharacterized protein</fullName>
    </submittedName>
</protein>
<accession>A0A392V5I6</accession>
<feature type="region of interest" description="Disordered" evidence="1">
    <location>
        <begin position="1"/>
        <end position="54"/>
    </location>
</feature>
<proteinExistence type="predicted"/>
<evidence type="ECO:0000256" key="1">
    <source>
        <dbReference type="SAM" id="MobiDB-lite"/>
    </source>
</evidence>
<evidence type="ECO:0000313" key="2">
    <source>
        <dbReference type="EMBL" id="MCI83524.1"/>
    </source>
</evidence>
<feature type="compositionally biased region" description="Basic and acidic residues" evidence="1">
    <location>
        <begin position="10"/>
        <end position="38"/>
    </location>
</feature>
<comment type="caution">
    <text evidence="2">The sequence shown here is derived from an EMBL/GenBank/DDBJ whole genome shotgun (WGS) entry which is preliminary data.</text>
</comment>
<dbReference type="EMBL" id="LXQA011069191">
    <property type="protein sequence ID" value="MCI83524.1"/>
    <property type="molecule type" value="Genomic_DNA"/>
</dbReference>
<name>A0A392V5I6_9FABA</name>
<reference evidence="2 3" key="1">
    <citation type="journal article" date="2018" name="Front. Plant Sci.">
        <title>Red Clover (Trifolium pratense) and Zigzag Clover (T. medium) - A Picture of Genomic Similarities and Differences.</title>
        <authorList>
            <person name="Dluhosova J."/>
            <person name="Istvanek J."/>
            <person name="Nedelnik J."/>
            <person name="Repkova J."/>
        </authorList>
    </citation>
    <scope>NUCLEOTIDE SEQUENCE [LARGE SCALE GENOMIC DNA]</scope>
    <source>
        <strain evidence="3">cv. 10/8</strain>
        <tissue evidence="2">Leaf</tissue>
    </source>
</reference>
<evidence type="ECO:0000313" key="3">
    <source>
        <dbReference type="Proteomes" id="UP000265520"/>
    </source>
</evidence>
<dbReference type="AlphaFoldDB" id="A0A392V5I6"/>
<dbReference type="Proteomes" id="UP000265520">
    <property type="component" value="Unassembled WGS sequence"/>
</dbReference>
<organism evidence="2 3">
    <name type="scientific">Trifolium medium</name>
    <dbReference type="NCBI Taxonomy" id="97028"/>
    <lineage>
        <taxon>Eukaryota</taxon>
        <taxon>Viridiplantae</taxon>
        <taxon>Streptophyta</taxon>
        <taxon>Embryophyta</taxon>
        <taxon>Tracheophyta</taxon>
        <taxon>Spermatophyta</taxon>
        <taxon>Magnoliopsida</taxon>
        <taxon>eudicotyledons</taxon>
        <taxon>Gunneridae</taxon>
        <taxon>Pentapetalae</taxon>
        <taxon>rosids</taxon>
        <taxon>fabids</taxon>
        <taxon>Fabales</taxon>
        <taxon>Fabaceae</taxon>
        <taxon>Papilionoideae</taxon>
        <taxon>50 kb inversion clade</taxon>
        <taxon>NPAAA clade</taxon>
        <taxon>Hologalegina</taxon>
        <taxon>IRL clade</taxon>
        <taxon>Trifolieae</taxon>
        <taxon>Trifolium</taxon>
    </lineage>
</organism>
<keyword evidence="3" id="KW-1185">Reference proteome</keyword>
<sequence length="54" mass="6079">MRGVQALGETRMHLETPHIARKDTCDAPRGDVPREGVHQGETLHFLDTTDDNPR</sequence>